<dbReference type="Pfam" id="PF07992">
    <property type="entry name" value="Pyr_redox_2"/>
    <property type="match status" value="1"/>
</dbReference>
<evidence type="ECO:0000256" key="3">
    <source>
        <dbReference type="ARBA" id="ARBA00022827"/>
    </source>
</evidence>
<feature type="domain" description="FAD/NAD(P)-binding" evidence="5">
    <location>
        <begin position="6"/>
        <end position="303"/>
    </location>
</feature>
<dbReference type="Gene3D" id="3.30.390.30">
    <property type="match status" value="1"/>
</dbReference>
<reference evidence="7 8" key="1">
    <citation type="submission" date="2019-10" db="EMBL/GenBank/DDBJ databases">
        <title>Nocardia macrotermitis sp. nov. and Nocardia aurantia sp. nov., isolated from the gut of fungus growing-termite Macrotermes natalensis.</title>
        <authorList>
            <person name="Benndorf R."/>
            <person name="Schwitalla J."/>
            <person name="Martin K."/>
            <person name="De Beer W."/>
            <person name="Kaster A.-K."/>
            <person name="Vollmers J."/>
            <person name="Poulsen M."/>
            <person name="Beemelmanns C."/>
        </authorList>
    </citation>
    <scope>NUCLEOTIDE SEQUENCE [LARGE SCALE GENOMIC DNA]</scope>
    <source>
        <strain evidence="7 8">RB20</strain>
    </source>
</reference>
<evidence type="ECO:0000256" key="2">
    <source>
        <dbReference type="ARBA" id="ARBA00022630"/>
    </source>
</evidence>
<comment type="caution">
    <text evidence="7">The sequence shown here is derived from an EMBL/GenBank/DDBJ whole genome shotgun (WGS) entry which is preliminary data.</text>
</comment>
<feature type="domain" description="Reductase C-terminal" evidence="6">
    <location>
        <begin position="322"/>
        <end position="389"/>
    </location>
</feature>
<keyword evidence="8" id="KW-1185">Reference proteome</keyword>
<dbReference type="InterPro" id="IPR023753">
    <property type="entry name" value="FAD/NAD-binding_dom"/>
</dbReference>
<dbReference type="AlphaFoldDB" id="A0A7K0D0L6"/>
<comment type="cofactor">
    <cofactor evidence="1">
        <name>FAD</name>
        <dbReference type="ChEBI" id="CHEBI:57692"/>
    </cofactor>
</comment>
<dbReference type="SUPFAM" id="SSF51905">
    <property type="entry name" value="FAD/NAD(P)-binding domain"/>
    <property type="match status" value="2"/>
</dbReference>
<dbReference type="InterPro" id="IPR050446">
    <property type="entry name" value="FAD-oxidoreductase/Apoptosis"/>
</dbReference>
<protein>
    <submittedName>
        <fullName evidence="7">Rhodocoxin reductase</fullName>
        <ecNumber evidence="7">1.18.1.-</ecNumber>
    </submittedName>
</protein>
<dbReference type="PANTHER" id="PTHR43557:SF2">
    <property type="entry name" value="RIESKE DOMAIN-CONTAINING PROTEIN-RELATED"/>
    <property type="match status" value="1"/>
</dbReference>
<evidence type="ECO:0000256" key="4">
    <source>
        <dbReference type="ARBA" id="ARBA00023002"/>
    </source>
</evidence>
<dbReference type="GO" id="GO:0016651">
    <property type="term" value="F:oxidoreductase activity, acting on NAD(P)H"/>
    <property type="evidence" value="ECO:0007669"/>
    <property type="project" value="TreeGrafter"/>
</dbReference>
<accession>A0A7K0D0L6</accession>
<dbReference type="PANTHER" id="PTHR43557">
    <property type="entry name" value="APOPTOSIS-INDUCING FACTOR 1"/>
    <property type="match status" value="1"/>
</dbReference>
<keyword evidence="4 7" id="KW-0560">Oxidoreductase</keyword>
<dbReference type="GO" id="GO:0005737">
    <property type="term" value="C:cytoplasm"/>
    <property type="evidence" value="ECO:0007669"/>
    <property type="project" value="TreeGrafter"/>
</dbReference>
<dbReference type="RefSeq" id="WP_153410026.1">
    <property type="nucleotide sequence ID" value="NZ_WEGK01000004.1"/>
</dbReference>
<sequence length="394" mass="41308">MTGRPIVIVGAGLSGLRAAEELRRAGYEGGLILVGDEARLPYDRPPLSKQFVRGDIDDTTLRPAEFFAENAIELRLGVTATGVDTAGRRLLLDDGTALDYDRLIIATGLRPRRIPGLPEASGVHVLRSHDDAIGLRDGLSTASRALVVGAGFIGCELAASFRSRGVEVVLVEPQPTPLAASLGEQVGELVARLHRSEGVDLRCGIGLESLVVAADAVRGARLSDGSTVEADLVVIGVGSAPATDWLTESGIPLADRSVGGGVLADATGRTSIEHVWALGDVAAWHRGDAHRRVEHWTNAGEQAQLLAAALLGAEGPAAGVPYVWSDQYEVKIQVLGSTRGADEIRIVEDDGRKFLAHYLTDGVLTGVVGAGKAGKVMKMRAELAANTRPGERVG</sequence>
<proteinExistence type="predicted"/>
<evidence type="ECO:0000313" key="8">
    <source>
        <dbReference type="Proteomes" id="UP000438448"/>
    </source>
</evidence>
<dbReference type="EMBL" id="WEGK01000004">
    <property type="protein sequence ID" value="MQY19211.1"/>
    <property type="molecule type" value="Genomic_DNA"/>
</dbReference>
<dbReference type="InterPro" id="IPR016156">
    <property type="entry name" value="FAD/NAD-linked_Rdtase_dimer_sf"/>
</dbReference>
<dbReference type="SUPFAM" id="SSF55424">
    <property type="entry name" value="FAD/NAD-linked reductases, dimerisation (C-terminal) domain"/>
    <property type="match status" value="1"/>
</dbReference>
<dbReference type="Proteomes" id="UP000438448">
    <property type="component" value="Unassembled WGS sequence"/>
</dbReference>
<keyword evidence="3" id="KW-0274">FAD</keyword>
<evidence type="ECO:0000259" key="5">
    <source>
        <dbReference type="Pfam" id="PF07992"/>
    </source>
</evidence>
<gene>
    <name evidence="7" type="primary">thcD_2</name>
    <name evidence="7" type="ORF">NRB20_22960</name>
</gene>
<keyword evidence="2" id="KW-0285">Flavoprotein</keyword>
<dbReference type="Gene3D" id="3.50.50.60">
    <property type="entry name" value="FAD/NAD(P)-binding domain"/>
    <property type="match status" value="2"/>
</dbReference>
<dbReference type="PRINTS" id="PR00411">
    <property type="entry name" value="PNDRDTASEI"/>
</dbReference>
<evidence type="ECO:0000259" key="6">
    <source>
        <dbReference type="Pfam" id="PF14759"/>
    </source>
</evidence>
<dbReference type="PRINTS" id="PR00368">
    <property type="entry name" value="FADPNR"/>
</dbReference>
<name>A0A7K0D0L6_9NOCA</name>
<dbReference type="InterPro" id="IPR036188">
    <property type="entry name" value="FAD/NAD-bd_sf"/>
</dbReference>
<evidence type="ECO:0000256" key="1">
    <source>
        <dbReference type="ARBA" id="ARBA00001974"/>
    </source>
</evidence>
<organism evidence="7 8">
    <name type="scientific">Nocardia macrotermitis</name>
    <dbReference type="NCBI Taxonomy" id="2585198"/>
    <lineage>
        <taxon>Bacteria</taxon>
        <taxon>Bacillati</taxon>
        <taxon>Actinomycetota</taxon>
        <taxon>Actinomycetes</taxon>
        <taxon>Mycobacteriales</taxon>
        <taxon>Nocardiaceae</taxon>
        <taxon>Nocardia</taxon>
    </lineage>
</organism>
<dbReference type="InterPro" id="IPR028202">
    <property type="entry name" value="Reductase_C"/>
</dbReference>
<evidence type="ECO:0000313" key="7">
    <source>
        <dbReference type="EMBL" id="MQY19211.1"/>
    </source>
</evidence>
<dbReference type="Pfam" id="PF14759">
    <property type="entry name" value="Reductase_C"/>
    <property type="match status" value="1"/>
</dbReference>
<dbReference type="EC" id="1.18.1.-" evidence="7"/>
<dbReference type="OrthoDB" id="3568330at2"/>